<dbReference type="Pfam" id="PF01841">
    <property type="entry name" value="Transglut_core"/>
    <property type="match status" value="1"/>
</dbReference>
<protein>
    <recommendedName>
        <fullName evidence="1">Transglutaminase-like domain-containing protein</fullName>
    </recommendedName>
</protein>
<evidence type="ECO:0000259" key="1">
    <source>
        <dbReference type="SMART" id="SM00460"/>
    </source>
</evidence>
<proteinExistence type="predicted"/>
<dbReference type="SMART" id="SM00460">
    <property type="entry name" value="TGc"/>
    <property type="match status" value="1"/>
</dbReference>
<dbReference type="EMBL" id="OY288114">
    <property type="protein sequence ID" value="CAJ0859228.1"/>
    <property type="molecule type" value="Genomic_DNA"/>
</dbReference>
<organism evidence="2">
    <name type="scientific">freshwater sediment metagenome</name>
    <dbReference type="NCBI Taxonomy" id="556182"/>
    <lineage>
        <taxon>unclassified sequences</taxon>
        <taxon>metagenomes</taxon>
        <taxon>ecological metagenomes</taxon>
    </lineage>
</organism>
<dbReference type="Gene3D" id="3.10.620.30">
    <property type="match status" value="1"/>
</dbReference>
<dbReference type="InterPro" id="IPR002931">
    <property type="entry name" value="Transglutaminase-like"/>
</dbReference>
<dbReference type="AlphaFoldDB" id="A0AA48LYV9"/>
<reference evidence="2" key="1">
    <citation type="submission" date="2023-07" db="EMBL/GenBank/DDBJ databases">
        <authorList>
            <person name="Pelsma A.J. K."/>
        </authorList>
    </citation>
    <scope>NUCLEOTIDE SEQUENCE</scope>
</reference>
<evidence type="ECO:0000313" key="2">
    <source>
        <dbReference type="EMBL" id="CAJ0859228.1"/>
    </source>
</evidence>
<dbReference type="PANTHER" id="PTHR33490">
    <property type="entry name" value="BLR5614 PROTEIN-RELATED"/>
    <property type="match status" value="1"/>
</dbReference>
<dbReference type="PANTHER" id="PTHR33490:SF7">
    <property type="entry name" value="BLR2979 PROTEIN"/>
    <property type="match status" value="1"/>
</dbReference>
<dbReference type="SUPFAM" id="SSF54001">
    <property type="entry name" value="Cysteine proteinases"/>
    <property type="match status" value="1"/>
</dbReference>
<feature type="domain" description="Transglutaminase-like" evidence="1">
    <location>
        <begin position="176"/>
        <end position="247"/>
    </location>
</feature>
<dbReference type="InterPro" id="IPR038765">
    <property type="entry name" value="Papain-like_cys_pep_sf"/>
</dbReference>
<dbReference type="InterPro" id="IPR013589">
    <property type="entry name" value="Bac_transglu_N"/>
</dbReference>
<accession>A0AA48LYV9</accession>
<gene>
    <name evidence="2" type="ORF">AMST5_01189</name>
</gene>
<name>A0AA48LYV9_9ZZZZ</name>
<dbReference type="Pfam" id="PF08379">
    <property type="entry name" value="Bact_transglu_N"/>
    <property type="match status" value="1"/>
</dbReference>
<sequence>MIYDISHVTTYSYEASVASTRCVVRLKPRDSRGQHVFSTRIEATPSPEIVRESEDFFGNSIIEAVIREPHAKLRIAMTARVEVDRLEPPAPGLTPGWENVARDAGAIRRLDRGSPVHWLYPGRLTPLHAPVTAYARESFPPARPVLEGAAELMRRIRDDFAYDPKATQVSTPLAEAFKTRGGVCQDFAHIMIAGLRGLGLPTAYVSGYIRTVPAPGQARLEGVDASHAWIAIWCGEPFGWIHLDPTNAMFADDNHIVVAIGRDYADVSPIDGVVVGSGRQALAVSVDINPVGAAS</sequence>